<sequence length="116" mass="13863">MPDPRPLPRILARRREGRRVDYRLYLPVDLACFQGHFPGFPLLAGVVQIHWAAALFLKEFALPLRFRRMENIKFKRLVVPEMTLELRLDYDPERKRLAFRYRTGEGECSSGRLYWE</sequence>
<gene>
    <name evidence="2" type="ORF">MIN45_P2240</name>
</gene>
<keyword evidence="3" id="KW-1185">Reference proteome</keyword>
<dbReference type="PIRSF" id="PIRSF030962">
    <property type="entry name" value="Dehydrase_ECs4332_prd"/>
    <property type="match status" value="1"/>
</dbReference>
<organism evidence="2 3">
    <name type="scientific">Methylomarinovum tepidoasis</name>
    <dbReference type="NCBI Taxonomy" id="2840183"/>
    <lineage>
        <taxon>Bacteria</taxon>
        <taxon>Pseudomonadati</taxon>
        <taxon>Pseudomonadota</taxon>
        <taxon>Gammaproteobacteria</taxon>
        <taxon>Methylococcales</taxon>
        <taxon>Methylothermaceae</taxon>
        <taxon>Methylomarinovum</taxon>
    </lineage>
</organism>
<dbReference type="AlphaFoldDB" id="A0AAU9CG61"/>
<reference evidence="3" key="1">
    <citation type="journal article" date="2024" name="Int. J. Syst. Evol. Microbiol.">
        <title>Methylomarinovum tepidoasis sp. nov., a moderately thermophilic methanotroph of the family Methylothermaceae isolated from a deep-sea hydrothermal field.</title>
        <authorList>
            <person name="Hirayama H."/>
            <person name="Takaki Y."/>
            <person name="Abe M."/>
            <person name="Miyazaki M."/>
            <person name="Uematsu K."/>
            <person name="Matsui Y."/>
            <person name="Takai K."/>
        </authorList>
    </citation>
    <scope>NUCLEOTIDE SEQUENCE [LARGE SCALE GENOMIC DNA]</scope>
    <source>
        <strain evidence="3">IN45</strain>
    </source>
</reference>
<evidence type="ECO:0000259" key="1">
    <source>
        <dbReference type="Pfam" id="PF22818"/>
    </source>
</evidence>
<evidence type="ECO:0000313" key="3">
    <source>
        <dbReference type="Proteomes" id="UP001321450"/>
    </source>
</evidence>
<accession>A0AAU9CG61</accession>
<dbReference type="SUPFAM" id="SSF54637">
    <property type="entry name" value="Thioesterase/thiol ester dehydrase-isomerase"/>
    <property type="match status" value="1"/>
</dbReference>
<dbReference type="InterPro" id="IPR016962">
    <property type="entry name" value="Dehydrase_ECs4332_prd"/>
</dbReference>
<dbReference type="Proteomes" id="UP001321450">
    <property type="component" value="Chromosome"/>
</dbReference>
<dbReference type="RefSeq" id="WP_286292430.1">
    <property type="nucleotide sequence ID" value="NZ_AP024718.1"/>
</dbReference>
<dbReference type="KEGG" id="meiy:MIN45_P2240"/>
<feature type="domain" description="ApeI dehydratase-like" evidence="1">
    <location>
        <begin position="14"/>
        <end position="112"/>
    </location>
</feature>
<evidence type="ECO:0000313" key="2">
    <source>
        <dbReference type="EMBL" id="BCX89866.1"/>
    </source>
</evidence>
<dbReference type="EMBL" id="AP024718">
    <property type="protein sequence ID" value="BCX89866.1"/>
    <property type="molecule type" value="Genomic_DNA"/>
</dbReference>
<name>A0AAU9CG61_9GAMM</name>
<proteinExistence type="predicted"/>
<dbReference type="Pfam" id="PF22818">
    <property type="entry name" value="ApeI-like"/>
    <property type="match status" value="1"/>
</dbReference>
<protein>
    <recommendedName>
        <fullName evidence="1">ApeI dehydratase-like domain-containing protein</fullName>
    </recommendedName>
</protein>
<dbReference type="Gene3D" id="3.10.129.10">
    <property type="entry name" value="Hotdog Thioesterase"/>
    <property type="match status" value="1"/>
</dbReference>
<dbReference type="InterPro" id="IPR054545">
    <property type="entry name" value="ApeI-like"/>
</dbReference>
<dbReference type="InterPro" id="IPR029069">
    <property type="entry name" value="HotDog_dom_sf"/>
</dbReference>